<keyword evidence="4" id="KW-1185">Reference proteome</keyword>
<name>A0A1A9F0F7_9GAMM</name>
<keyword evidence="1" id="KW-1133">Transmembrane helix</keyword>
<dbReference type="EMBL" id="CP015839">
    <property type="protein sequence ID" value="ANG63381.1"/>
    <property type="molecule type" value="Genomic_DNA"/>
</dbReference>
<gene>
    <name evidence="3" type="ORF">A8C75_13485</name>
</gene>
<feature type="transmembrane region" description="Helical" evidence="1">
    <location>
        <begin position="96"/>
        <end position="122"/>
    </location>
</feature>
<feature type="domain" description="DUF1468" evidence="2">
    <location>
        <begin position="15"/>
        <end position="159"/>
    </location>
</feature>
<evidence type="ECO:0000313" key="3">
    <source>
        <dbReference type="EMBL" id="ANG63381.1"/>
    </source>
</evidence>
<accession>A0A1A9F0F7</accession>
<protein>
    <recommendedName>
        <fullName evidence="2">DUF1468 domain-containing protein</fullName>
    </recommendedName>
</protein>
<evidence type="ECO:0000313" key="4">
    <source>
        <dbReference type="Proteomes" id="UP000078070"/>
    </source>
</evidence>
<organism evidence="3 4">
    <name type="scientific">Marinobacterium aestuarii</name>
    <dbReference type="NCBI Taxonomy" id="1821621"/>
    <lineage>
        <taxon>Bacteria</taxon>
        <taxon>Pseudomonadati</taxon>
        <taxon>Pseudomonadota</taxon>
        <taxon>Gammaproteobacteria</taxon>
        <taxon>Oceanospirillales</taxon>
        <taxon>Oceanospirillaceae</taxon>
        <taxon>Marinobacterium</taxon>
    </lineage>
</organism>
<evidence type="ECO:0000259" key="2">
    <source>
        <dbReference type="Pfam" id="PF07331"/>
    </source>
</evidence>
<keyword evidence="1" id="KW-0472">Membrane</keyword>
<reference evidence="3 4" key="2">
    <citation type="journal article" date="2018" name="Int. J. Syst. Evol. Microbiol.">
        <title>Marinobacterium aestuarii sp. nov., a benzene-degrading marine bacterium isolated from estuary sediment.</title>
        <authorList>
            <person name="Bae S.S."/>
            <person name="Jung J."/>
            <person name="Chung D."/>
            <person name="Baek K."/>
        </authorList>
    </citation>
    <scope>NUCLEOTIDE SEQUENCE [LARGE SCALE GENOMIC DNA]</scope>
    <source>
        <strain evidence="3 4">ST58-10</strain>
    </source>
</reference>
<feature type="transmembrane region" description="Helical" evidence="1">
    <location>
        <begin position="12"/>
        <end position="32"/>
    </location>
</feature>
<keyword evidence="1" id="KW-0812">Transmembrane</keyword>
<dbReference type="Pfam" id="PF07331">
    <property type="entry name" value="TctB"/>
    <property type="match status" value="1"/>
</dbReference>
<dbReference type="KEGG" id="mars:A8C75_13485"/>
<sequence length="160" mass="16499">MNNIKKDLAAELASLTLLAGAGILLVSGAASLPGPEYDPLGPAGLPRLVGIAVLVLLAARLVSILRPRHCAPAQNNSGPAPKPQLKRTLGSATLTIIYLLVISIGGLPFALVTVAYLALLGYCMTNFSIRKLPLVILIAAVVGVGLSYLFADVLNIILPG</sequence>
<dbReference type="RefSeq" id="WP_067383266.1">
    <property type="nucleotide sequence ID" value="NZ_CP015839.1"/>
</dbReference>
<feature type="transmembrane region" description="Helical" evidence="1">
    <location>
        <begin position="134"/>
        <end position="158"/>
    </location>
</feature>
<feature type="transmembrane region" description="Helical" evidence="1">
    <location>
        <begin position="44"/>
        <end position="62"/>
    </location>
</feature>
<proteinExistence type="predicted"/>
<reference evidence="4" key="1">
    <citation type="submission" date="2016-05" db="EMBL/GenBank/DDBJ databases">
        <authorList>
            <person name="Baek K."/>
            <person name="Yang S.-J."/>
        </authorList>
    </citation>
    <scope>NUCLEOTIDE SEQUENCE [LARGE SCALE GENOMIC DNA]</scope>
    <source>
        <strain evidence="4">ST58-10</strain>
    </source>
</reference>
<evidence type="ECO:0000256" key="1">
    <source>
        <dbReference type="SAM" id="Phobius"/>
    </source>
</evidence>
<dbReference type="InterPro" id="IPR009936">
    <property type="entry name" value="DUF1468"/>
</dbReference>
<dbReference type="STRING" id="1821621.A8C75_13485"/>
<dbReference type="AlphaFoldDB" id="A0A1A9F0F7"/>
<dbReference type="Proteomes" id="UP000078070">
    <property type="component" value="Chromosome"/>
</dbReference>